<protein>
    <submittedName>
        <fullName evidence="1">Uncharacterized protein</fullName>
    </submittedName>
</protein>
<reference evidence="1 2" key="1">
    <citation type="submission" date="2019-06" db="EMBL/GenBank/DDBJ databases">
        <title>Draft genomes of female and male turbot (Scophthalmus maximus).</title>
        <authorList>
            <person name="Xu H."/>
            <person name="Xu X.-W."/>
            <person name="Shao C."/>
            <person name="Chen S."/>
        </authorList>
    </citation>
    <scope>NUCLEOTIDE SEQUENCE [LARGE SCALE GENOMIC DNA]</scope>
    <source>
        <strain evidence="1">Ysfricsl-2016a</strain>
        <tissue evidence="1">Blood</tissue>
    </source>
</reference>
<proteinExistence type="predicted"/>
<organism evidence="1 2">
    <name type="scientific">Scophthalmus maximus</name>
    <name type="common">Turbot</name>
    <name type="synonym">Psetta maxima</name>
    <dbReference type="NCBI Taxonomy" id="52904"/>
    <lineage>
        <taxon>Eukaryota</taxon>
        <taxon>Metazoa</taxon>
        <taxon>Chordata</taxon>
        <taxon>Craniata</taxon>
        <taxon>Vertebrata</taxon>
        <taxon>Euteleostomi</taxon>
        <taxon>Actinopterygii</taxon>
        <taxon>Neopterygii</taxon>
        <taxon>Teleostei</taxon>
        <taxon>Neoteleostei</taxon>
        <taxon>Acanthomorphata</taxon>
        <taxon>Carangaria</taxon>
        <taxon>Pleuronectiformes</taxon>
        <taxon>Pleuronectoidei</taxon>
        <taxon>Scophthalmidae</taxon>
        <taxon>Scophthalmus</taxon>
    </lineage>
</organism>
<comment type="caution">
    <text evidence="1">The sequence shown here is derived from an EMBL/GenBank/DDBJ whole genome shotgun (WGS) entry which is preliminary data.</text>
</comment>
<name>A0A6A4RZ50_SCOMX</name>
<gene>
    <name evidence="1" type="ORF">F2P81_019253</name>
</gene>
<dbReference type="Proteomes" id="UP000438429">
    <property type="component" value="Unassembled WGS sequence"/>
</dbReference>
<evidence type="ECO:0000313" key="2">
    <source>
        <dbReference type="Proteomes" id="UP000438429"/>
    </source>
</evidence>
<dbReference type="AlphaFoldDB" id="A0A6A4RZ50"/>
<sequence>MDDCRFCSRTISGKKTLKRVEYGIRKILRKPSGARAPAHGEENRGLWGSWHGRRGGEMRRVKRMKSRYPSTAADAICHRWALLKTT</sequence>
<accession>A0A6A4RZ50</accession>
<evidence type="ECO:0000313" key="1">
    <source>
        <dbReference type="EMBL" id="KAF0028166.1"/>
    </source>
</evidence>
<dbReference type="EMBL" id="VEVO01000017">
    <property type="protein sequence ID" value="KAF0028166.1"/>
    <property type="molecule type" value="Genomic_DNA"/>
</dbReference>